<comment type="caution">
    <text evidence="3">The sequence shown here is derived from an EMBL/GenBank/DDBJ whole genome shotgun (WGS) entry which is preliminary data.</text>
</comment>
<keyword evidence="4" id="KW-1185">Reference proteome</keyword>
<proteinExistence type="predicted"/>
<organism evidence="3 4">
    <name type="scientific">Botrimarina hoheduenensis</name>
    <dbReference type="NCBI Taxonomy" id="2528000"/>
    <lineage>
        <taxon>Bacteria</taxon>
        <taxon>Pseudomonadati</taxon>
        <taxon>Planctomycetota</taxon>
        <taxon>Planctomycetia</taxon>
        <taxon>Pirellulales</taxon>
        <taxon>Lacipirellulaceae</taxon>
        <taxon>Botrimarina</taxon>
    </lineage>
</organism>
<sequence length="376" mass="41217">MADATAPEGTEPLWLPSGWLVVVLLLTSAAPVFGERIAPPAGSDGWRPRSSASNSTVTHRAIASPLTRSPSQAVIAPRPAEPRWDRSLRPVDYQDDIAGPALRVAQRERPDTDALRRRPTRFAQQDNLEELIERPLGTDPNAARQYEELPADPFDQPPFGANEREPARPAENNDYVRSPAEEEPPKNRGRDIAEDLAAPFGTSDTIDRGNDTALEEDLAEARKDCVEELAKVKAKRLIGLDLSIGVAGVAGEDYPYECSIDDGMVGAPRCWAEITYMWKASALCHKPLYFEDVHLERYGHSWGPVLQPLVSGAHFFGRLPVLPYCIGLKTPNECVYTLGHYRPGSCAPYTIDPIPFTWRAALFQAGGAVGVASFLP</sequence>
<dbReference type="AlphaFoldDB" id="A0A5C5W0W3"/>
<keyword evidence="2" id="KW-0812">Transmembrane</keyword>
<protein>
    <submittedName>
        <fullName evidence="3">Uncharacterized protein</fullName>
    </submittedName>
</protein>
<reference evidence="3 4" key="1">
    <citation type="submission" date="2019-02" db="EMBL/GenBank/DDBJ databases">
        <title>Deep-cultivation of Planctomycetes and their phenomic and genomic characterization uncovers novel biology.</title>
        <authorList>
            <person name="Wiegand S."/>
            <person name="Jogler M."/>
            <person name="Boedeker C."/>
            <person name="Pinto D."/>
            <person name="Vollmers J."/>
            <person name="Rivas-Marin E."/>
            <person name="Kohn T."/>
            <person name="Peeters S.H."/>
            <person name="Heuer A."/>
            <person name="Rast P."/>
            <person name="Oberbeckmann S."/>
            <person name="Bunk B."/>
            <person name="Jeske O."/>
            <person name="Meyerdierks A."/>
            <person name="Storesund J.E."/>
            <person name="Kallscheuer N."/>
            <person name="Luecker S."/>
            <person name="Lage O.M."/>
            <person name="Pohl T."/>
            <person name="Merkel B.J."/>
            <person name="Hornburger P."/>
            <person name="Mueller R.-W."/>
            <person name="Bruemmer F."/>
            <person name="Labrenz M."/>
            <person name="Spormann A.M."/>
            <person name="Op Den Camp H."/>
            <person name="Overmann J."/>
            <person name="Amann R."/>
            <person name="Jetten M.S.M."/>
            <person name="Mascher T."/>
            <person name="Medema M.H."/>
            <person name="Devos D.P."/>
            <person name="Kaster A.-K."/>
            <person name="Ovreas L."/>
            <person name="Rohde M."/>
            <person name="Galperin M.Y."/>
            <person name="Jogler C."/>
        </authorList>
    </citation>
    <scope>NUCLEOTIDE SEQUENCE [LARGE SCALE GENOMIC DNA]</scope>
    <source>
        <strain evidence="3 4">Pla111</strain>
    </source>
</reference>
<feature type="compositionally biased region" description="Basic and acidic residues" evidence="1">
    <location>
        <begin position="105"/>
        <end position="116"/>
    </location>
</feature>
<accession>A0A5C5W0W3</accession>
<evidence type="ECO:0000313" key="4">
    <source>
        <dbReference type="Proteomes" id="UP000318995"/>
    </source>
</evidence>
<feature type="transmembrane region" description="Helical" evidence="2">
    <location>
        <begin position="13"/>
        <end position="33"/>
    </location>
</feature>
<evidence type="ECO:0000256" key="2">
    <source>
        <dbReference type="SAM" id="Phobius"/>
    </source>
</evidence>
<dbReference type="EMBL" id="SJPH01000004">
    <property type="protein sequence ID" value="TWT43412.1"/>
    <property type="molecule type" value="Genomic_DNA"/>
</dbReference>
<feature type="compositionally biased region" description="Basic and acidic residues" evidence="1">
    <location>
        <begin position="179"/>
        <end position="193"/>
    </location>
</feature>
<dbReference type="RefSeq" id="WP_146574493.1">
    <property type="nucleotide sequence ID" value="NZ_SJPH01000004.1"/>
</dbReference>
<dbReference type="OrthoDB" id="288935at2"/>
<evidence type="ECO:0000313" key="3">
    <source>
        <dbReference type="EMBL" id="TWT43412.1"/>
    </source>
</evidence>
<evidence type="ECO:0000256" key="1">
    <source>
        <dbReference type="SAM" id="MobiDB-lite"/>
    </source>
</evidence>
<name>A0A5C5W0W3_9BACT</name>
<keyword evidence="2" id="KW-0472">Membrane</keyword>
<keyword evidence="2" id="KW-1133">Transmembrane helix</keyword>
<feature type="region of interest" description="Disordered" evidence="1">
    <location>
        <begin position="37"/>
        <end position="209"/>
    </location>
</feature>
<dbReference type="Proteomes" id="UP000318995">
    <property type="component" value="Unassembled WGS sequence"/>
</dbReference>
<feature type="compositionally biased region" description="Basic and acidic residues" evidence="1">
    <location>
        <begin position="80"/>
        <end position="89"/>
    </location>
</feature>
<gene>
    <name evidence="3" type="ORF">Pla111_23630</name>
</gene>